<dbReference type="EMBL" id="FMZE01000001">
    <property type="protein sequence ID" value="SDC22935.1"/>
    <property type="molecule type" value="Genomic_DNA"/>
</dbReference>
<dbReference type="PROSITE" id="PS51257">
    <property type="entry name" value="PROKAR_LIPOPROTEIN"/>
    <property type="match status" value="1"/>
</dbReference>
<keyword evidence="2" id="KW-1185">Reference proteome</keyword>
<dbReference type="KEGG" id="pmad:BAY61_12580"/>
<evidence type="ECO:0000313" key="1">
    <source>
        <dbReference type="EMBL" id="SDC22935.1"/>
    </source>
</evidence>
<dbReference type="RefSeq" id="WP_091797360.1">
    <property type="nucleotide sequence ID" value="NZ_CP016353.1"/>
</dbReference>
<evidence type="ECO:0000313" key="2">
    <source>
        <dbReference type="Proteomes" id="UP000199494"/>
    </source>
</evidence>
<sequence>MSLGSRLGVAVSTCALVLSLAACGSEEEGSPVRGFEPNAEAGQPPAQAGNDDDDDDRAATLRIPEAFDAETGWIAEDDEGRPLKRFHPAPEAGALVFADVDKYDKITGLVARDARTGEQRWTSEVFEFPGKEEVEGARGRVLVTKGGDGKEYAVLAATGKEGGDGVNKSTDLTQLAVFDTATSGEGVAPVRLIDIPERAIEYRTQGDGRVLVNIQGSTAVVDVATGDFTVYEHKGSELDPPKPCIEETRNCDQRRSVMGDTGKGPLVQGRDVFWVAGGWISTDVIPEGATYRGSVTGSQTFGSPDGAVAIASWPTVEEENITQRVLAAHDMATGKPLAATKCETSGAAMMSTPPGPMTRSVDGRYLFGATLVLDLETGKGHCFTATDERERLEVSSVDSQGGSAATAYGEGGGNAGVTIDLNTGKATALPEGTEVPSYIGADYAVVEAAKWTFVYPRA</sequence>
<organism evidence="1 2">
    <name type="scientific">Prauserella marina</name>
    <dbReference type="NCBI Taxonomy" id="530584"/>
    <lineage>
        <taxon>Bacteria</taxon>
        <taxon>Bacillati</taxon>
        <taxon>Actinomycetota</taxon>
        <taxon>Actinomycetes</taxon>
        <taxon>Pseudonocardiales</taxon>
        <taxon>Pseudonocardiaceae</taxon>
        <taxon>Prauserella</taxon>
    </lineage>
</organism>
<dbReference type="AlphaFoldDB" id="A0A222VP67"/>
<dbReference type="OrthoDB" id="3636947at2"/>
<gene>
    <name evidence="1" type="ORF">SAMN05421630_101897</name>
</gene>
<dbReference type="Proteomes" id="UP000199494">
    <property type="component" value="Unassembled WGS sequence"/>
</dbReference>
<protein>
    <submittedName>
        <fullName evidence="1">Uncharacterized protein</fullName>
    </submittedName>
</protein>
<reference evidence="1 2" key="1">
    <citation type="submission" date="2016-10" db="EMBL/GenBank/DDBJ databases">
        <authorList>
            <person name="de Groot N.N."/>
        </authorList>
    </citation>
    <scope>NUCLEOTIDE SEQUENCE [LARGE SCALE GENOMIC DNA]</scope>
    <source>
        <strain evidence="1 2">CGMCC 4.5506</strain>
    </source>
</reference>
<accession>A0A222VP67</accession>
<name>A0A222VP67_9PSEU</name>
<proteinExistence type="predicted"/>